<feature type="region of interest" description="Disordered" evidence="1">
    <location>
        <begin position="46"/>
        <end position="66"/>
    </location>
</feature>
<protein>
    <submittedName>
        <fullName evidence="2">Uncharacterized protein</fullName>
    </submittedName>
</protein>
<name>A0A4Z2GRB2_9TELE</name>
<comment type="caution">
    <text evidence="2">The sequence shown here is derived from an EMBL/GenBank/DDBJ whole genome shotgun (WGS) entry which is preliminary data.</text>
</comment>
<accession>A0A4Z2GRB2</accession>
<dbReference type="AlphaFoldDB" id="A0A4Z2GRB2"/>
<sequence>MDLAPRRALALVGPGPVALYGPAATGTMLSKPKLCHLKTDLMSLGTQNEGAGSRAHEQVPTLQNPQDIDTLRSKATMPADGSHSPPGGNKDVVVGVGVLDSEAVTGTLLAFSEGPSKLSLSFDAPADICLCACVLRCRLSEWLQENLRPQWPDSEKPFPQTEQYEHWWGSLGFLAVLGFLVCTGLCRSSFDGLSKALPQTEHGYLLSDAPLSGCFSPLELDSEISLASSSPAPEEQSHKEITFFFLDD</sequence>
<gene>
    <name evidence="2" type="ORF">EYF80_034518</name>
</gene>
<dbReference type="EMBL" id="SRLO01000461">
    <property type="protein sequence ID" value="TNN55252.1"/>
    <property type="molecule type" value="Genomic_DNA"/>
</dbReference>
<dbReference type="Proteomes" id="UP000314294">
    <property type="component" value="Unassembled WGS sequence"/>
</dbReference>
<evidence type="ECO:0000256" key="1">
    <source>
        <dbReference type="SAM" id="MobiDB-lite"/>
    </source>
</evidence>
<evidence type="ECO:0000313" key="3">
    <source>
        <dbReference type="Proteomes" id="UP000314294"/>
    </source>
</evidence>
<evidence type="ECO:0000313" key="2">
    <source>
        <dbReference type="EMBL" id="TNN55252.1"/>
    </source>
</evidence>
<proteinExistence type="predicted"/>
<organism evidence="2 3">
    <name type="scientific">Liparis tanakae</name>
    <name type="common">Tanaka's snailfish</name>
    <dbReference type="NCBI Taxonomy" id="230148"/>
    <lineage>
        <taxon>Eukaryota</taxon>
        <taxon>Metazoa</taxon>
        <taxon>Chordata</taxon>
        <taxon>Craniata</taxon>
        <taxon>Vertebrata</taxon>
        <taxon>Euteleostomi</taxon>
        <taxon>Actinopterygii</taxon>
        <taxon>Neopterygii</taxon>
        <taxon>Teleostei</taxon>
        <taxon>Neoteleostei</taxon>
        <taxon>Acanthomorphata</taxon>
        <taxon>Eupercaria</taxon>
        <taxon>Perciformes</taxon>
        <taxon>Cottioidei</taxon>
        <taxon>Cottales</taxon>
        <taxon>Liparidae</taxon>
        <taxon>Liparis</taxon>
    </lineage>
</organism>
<keyword evidence="3" id="KW-1185">Reference proteome</keyword>
<reference evidence="2 3" key="1">
    <citation type="submission" date="2019-03" db="EMBL/GenBank/DDBJ databases">
        <title>First draft genome of Liparis tanakae, snailfish: a comprehensive survey of snailfish specific genes.</title>
        <authorList>
            <person name="Kim W."/>
            <person name="Song I."/>
            <person name="Jeong J.-H."/>
            <person name="Kim D."/>
            <person name="Kim S."/>
            <person name="Ryu S."/>
            <person name="Song J.Y."/>
            <person name="Lee S.K."/>
        </authorList>
    </citation>
    <scope>NUCLEOTIDE SEQUENCE [LARGE SCALE GENOMIC DNA]</scope>
    <source>
        <tissue evidence="2">Muscle</tissue>
    </source>
</reference>